<dbReference type="AlphaFoldDB" id="A0A2P5DEN7"/>
<proteinExistence type="predicted"/>
<evidence type="ECO:0000313" key="1">
    <source>
        <dbReference type="EMBL" id="PON71786.1"/>
    </source>
</evidence>
<reference evidence="2" key="1">
    <citation type="submission" date="2016-06" db="EMBL/GenBank/DDBJ databases">
        <title>Parallel loss of symbiosis genes in relatives of nitrogen-fixing non-legume Parasponia.</title>
        <authorList>
            <person name="Van Velzen R."/>
            <person name="Holmer R."/>
            <person name="Bu F."/>
            <person name="Rutten L."/>
            <person name="Van Zeijl A."/>
            <person name="Liu W."/>
            <person name="Santuari L."/>
            <person name="Cao Q."/>
            <person name="Sharma T."/>
            <person name="Shen D."/>
            <person name="Roswanjaya Y."/>
            <person name="Wardhani T."/>
            <person name="Kalhor M.S."/>
            <person name="Jansen J."/>
            <person name="Van den Hoogen J."/>
            <person name="Gungor B."/>
            <person name="Hartog M."/>
            <person name="Hontelez J."/>
            <person name="Verver J."/>
            <person name="Yang W.-C."/>
            <person name="Schijlen E."/>
            <person name="Repin R."/>
            <person name="Schilthuizen M."/>
            <person name="Schranz E."/>
            <person name="Heidstra R."/>
            <person name="Miyata K."/>
            <person name="Fedorova E."/>
            <person name="Kohlen W."/>
            <person name="Bisseling T."/>
            <person name="Smit S."/>
            <person name="Geurts R."/>
        </authorList>
    </citation>
    <scope>NUCLEOTIDE SEQUENCE [LARGE SCALE GENOMIC DNA]</scope>
    <source>
        <strain evidence="2">cv. WU1-14</strain>
    </source>
</reference>
<comment type="caution">
    <text evidence="1">The sequence shown here is derived from an EMBL/GenBank/DDBJ whole genome shotgun (WGS) entry which is preliminary data.</text>
</comment>
<organism evidence="1 2">
    <name type="scientific">Parasponia andersonii</name>
    <name type="common">Sponia andersonii</name>
    <dbReference type="NCBI Taxonomy" id="3476"/>
    <lineage>
        <taxon>Eukaryota</taxon>
        <taxon>Viridiplantae</taxon>
        <taxon>Streptophyta</taxon>
        <taxon>Embryophyta</taxon>
        <taxon>Tracheophyta</taxon>
        <taxon>Spermatophyta</taxon>
        <taxon>Magnoliopsida</taxon>
        <taxon>eudicotyledons</taxon>
        <taxon>Gunneridae</taxon>
        <taxon>Pentapetalae</taxon>
        <taxon>rosids</taxon>
        <taxon>fabids</taxon>
        <taxon>Rosales</taxon>
        <taxon>Cannabaceae</taxon>
        <taxon>Parasponia</taxon>
    </lineage>
</organism>
<accession>A0A2P5DEN7</accession>
<dbReference type="Proteomes" id="UP000237105">
    <property type="component" value="Unassembled WGS sequence"/>
</dbReference>
<protein>
    <submittedName>
        <fullName evidence="1">Uncharacterized protein</fullName>
    </submittedName>
</protein>
<name>A0A2P5DEN7_PARAD</name>
<evidence type="ECO:0000313" key="2">
    <source>
        <dbReference type="Proteomes" id="UP000237105"/>
    </source>
</evidence>
<keyword evidence="2" id="KW-1185">Reference proteome</keyword>
<dbReference type="EMBL" id="JXTB01000042">
    <property type="protein sequence ID" value="PON71786.1"/>
    <property type="molecule type" value="Genomic_DNA"/>
</dbReference>
<gene>
    <name evidence="1" type="ORF">PanWU01x14_069730</name>
</gene>
<sequence length="85" mass="9247">MFVLYGTAAPNFAPRYQDAQDSGVAVPQNTNPVLCEWHGSITGLIPWRHVAMHLASWCHSLALRLQVFGILGTTTPLPSTTTPCL</sequence>